<dbReference type="Proteomes" id="UP000186955">
    <property type="component" value="Unassembled WGS sequence"/>
</dbReference>
<organism evidence="2 3">
    <name type="scientific">Penicillium subrubescens</name>
    <dbReference type="NCBI Taxonomy" id="1316194"/>
    <lineage>
        <taxon>Eukaryota</taxon>
        <taxon>Fungi</taxon>
        <taxon>Dikarya</taxon>
        <taxon>Ascomycota</taxon>
        <taxon>Pezizomycotina</taxon>
        <taxon>Eurotiomycetes</taxon>
        <taxon>Eurotiomycetidae</taxon>
        <taxon>Eurotiales</taxon>
        <taxon>Aspergillaceae</taxon>
        <taxon>Penicillium</taxon>
    </lineage>
</organism>
<evidence type="ECO:0000313" key="3">
    <source>
        <dbReference type="Proteomes" id="UP000186955"/>
    </source>
</evidence>
<dbReference type="InterPro" id="IPR011050">
    <property type="entry name" value="Pectin_lyase_fold/virulence"/>
</dbReference>
<dbReference type="PANTHER" id="PTHR36453">
    <property type="entry name" value="SECRETED PROTEIN-RELATED"/>
    <property type="match status" value="1"/>
</dbReference>
<name>A0A1Q5UDP2_9EURO</name>
<evidence type="ECO:0008006" key="4">
    <source>
        <dbReference type="Google" id="ProtNLM"/>
    </source>
</evidence>
<feature type="signal peptide" evidence="1">
    <location>
        <begin position="1"/>
        <end position="18"/>
    </location>
</feature>
<dbReference type="SUPFAM" id="SSF51126">
    <property type="entry name" value="Pectin lyase-like"/>
    <property type="match status" value="1"/>
</dbReference>
<feature type="chain" id="PRO_5013338901" description="Pectate lyase superfamily protein domain-containing protein" evidence="1">
    <location>
        <begin position="19"/>
        <end position="642"/>
    </location>
</feature>
<dbReference type="PANTHER" id="PTHR36453:SF2">
    <property type="entry name" value="APPLE DOMAIN-CONTAINING PROTEIN"/>
    <property type="match status" value="1"/>
</dbReference>
<dbReference type="InterPro" id="IPR006626">
    <property type="entry name" value="PbH1"/>
</dbReference>
<sequence>MVLATLLLQALLLVPVWGHYYVAINGNDSGPGSATAPFRTLERAQKAVRSSTNGMKSDLYIYVGPGTYYLNEPLKFTSEDSGQNGHRVVWQAQDMTKGASISGGVPITKWKASSAGKGIYEAQAPAFTTRHFYANQAHAQRARSQVQRSWVNQTATGLQVVNDAAKYILTMPGLEHAEFHAHNSFTSRYNPITGASADTIVMAQPAWNNNLIGYDTFNKPDVDHGLYVENALSLLTDPNEWYLDPESHIIYYMPPSGQDPNNMYLVLAKLETLLLVGGTYDQPVHDLTFRGFNYMHTTWNHMSTGYVDQQTGGYIGLNKAYTDFEAARPFWWQVPGSIQVSAAQNILFQNGSIVALMGGFGIGNDPNAHTTGVGLGASDVEISGMLLHQTGANAITVGGIQAKAHHPSDPRLLNQNTRILENIFTDLAYTIDSAVPIFASYAKNTYIVHNDVVNVPYSGICYGYGWGSNDAGGSPQYQQRGLYNYQPVYSTPTTLQGGRISGNLIYNVGTLHSDDGGIYTLSASPNTTLTDNWVKSRQGFGYYLDEGSSFYYINNSVLDVSSTWLARNEQPTYTTGNNTIANCASSFAPSDSHNQYNDTIVNSAQWISYRSMSPTQKSIVYLAGIPPDQRSRRPYSIDQGPF</sequence>
<protein>
    <recommendedName>
        <fullName evidence="4">Pectate lyase superfamily protein domain-containing protein</fullName>
    </recommendedName>
</protein>
<dbReference type="AlphaFoldDB" id="A0A1Q5UDP2"/>
<accession>A0A1Q5UDP2</accession>
<dbReference type="STRING" id="1316194.A0A1Q5UDP2"/>
<evidence type="ECO:0000256" key="1">
    <source>
        <dbReference type="SAM" id="SignalP"/>
    </source>
</evidence>
<dbReference type="Gene3D" id="2.160.20.10">
    <property type="entry name" value="Single-stranded right-handed beta-helix, Pectin lyase-like"/>
    <property type="match status" value="2"/>
</dbReference>
<gene>
    <name evidence="2" type="ORF">PENSUB_3894</name>
</gene>
<keyword evidence="1" id="KW-0732">Signal</keyword>
<evidence type="ECO:0000313" key="2">
    <source>
        <dbReference type="EMBL" id="OKP10591.1"/>
    </source>
</evidence>
<proteinExistence type="predicted"/>
<reference evidence="2 3" key="1">
    <citation type="submission" date="2016-10" db="EMBL/GenBank/DDBJ databases">
        <title>Genome sequence of the ascomycete fungus Penicillium subrubescens.</title>
        <authorList>
            <person name="De Vries R.P."/>
            <person name="Peng M."/>
            <person name="Dilokpimol A."/>
            <person name="Hilden K."/>
            <person name="Makela M.R."/>
            <person name="Grigoriev I."/>
            <person name="Riley R."/>
            <person name="Granchi Z."/>
        </authorList>
    </citation>
    <scope>NUCLEOTIDE SEQUENCE [LARGE SCALE GENOMIC DNA]</scope>
    <source>
        <strain evidence="2 3">CBS 132785</strain>
    </source>
</reference>
<dbReference type="EMBL" id="MNBE01000313">
    <property type="protein sequence ID" value="OKP10591.1"/>
    <property type="molecule type" value="Genomic_DNA"/>
</dbReference>
<keyword evidence="3" id="KW-1185">Reference proteome</keyword>
<comment type="caution">
    <text evidence="2">The sequence shown here is derived from an EMBL/GenBank/DDBJ whole genome shotgun (WGS) entry which is preliminary data.</text>
</comment>
<dbReference type="SMART" id="SM00710">
    <property type="entry name" value="PbH1"/>
    <property type="match status" value="5"/>
</dbReference>
<dbReference type="InterPro" id="IPR012334">
    <property type="entry name" value="Pectin_lyas_fold"/>
</dbReference>